<proteinExistence type="predicted"/>
<dbReference type="InParanoid" id="A0A7X0JY97"/>
<dbReference type="AlphaFoldDB" id="A0A7X0JY97"/>
<comment type="subcellular location">
    <subcellularLocation>
        <location evidence="1">Cell inner membrane</location>
        <topology evidence="1">Multi-pass membrane protein</topology>
    </subcellularLocation>
</comment>
<feature type="transmembrane region" description="Helical" evidence="11">
    <location>
        <begin position="106"/>
        <end position="131"/>
    </location>
</feature>
<feature type="transmembrane region" description="Helical" evidence="11">
    <location>
        <begin position="151"/>
        <end position="172"/>
    </location>
</feature>
<organism evidence="12 13">
    <name type="scientific">Pseudoteredinibacter isoporae</name>
    <dbReference type="NCBI Taxonomy" id="570281"/>
    <lineage>
        <taxon>Bacteria</taxon>
        <taxon>Pseudomonadati</taxon>
        <taxon>Pseudomonadota</taxon>
        <taxon>Gammaproteobacteria</taxon>
        <taxon>Cellvibrionales</taxon>
        <taxon>Cellvibrionaceae</taxon>
        <taxon>Pseudoteredinibacter</taxon>
    </lineage>
</organism>
<keyword evidence="5 11" id="KW-0812">Transmembrane</keyword>
<dbReference type="PIRSF" id="PIRSF006603">
    <property type="entry name" value="DinF"/>
    <property type="match status" value="1"/>
</dbReference>
<keyword evidence="8 11" id="KW-0472">Membrane</keyword>
<feature type="region of interest" description="Disordered" evidence="10">
    <location>
        <begin position="1"/>
        <end position="27"/>
    </location>
</feature>
<dbReference type="Pfam" id="PF01554">
    <property type="entry name" value="MatE"/>
    <property type="match status" value="2"/>
</dbReference>
<dbReference type="PANTHER" id="PTHR43298">
    <property type="entry name" value="MULTIDRUG RESISTANCE PROTEIN NORM-RELATED"/>
    <property type="match status" value="1"/>
</dbReference>
<dbReference type="InterPro" id="IPR048279">
    <property type="entry name" value="MdtK-like"/>
</dbReference>
<keyword evidence="4" id="KW-1003">Cell membrane</keyword>
<feature type="transmembrane region" description="Helical" evidence="11">
    <location>
        <begin position="32"/>
        <end position="54"/>
    </location>
</feature>
<dbReference type="CDD" id="cd13137">
    <property type="entry name" value="MATE_NorM_like"/>
    <property type="match status" value="1"/>
</dbReference>
<accession>A0A7X0JY97</accession>
<keyword evidence="13" id="KW-1185">Reference proteome</keyword>
<feature type="compositionally biased region" description="Polar residues" evidence="10">
    <location>
        <begin position="1"/>
        <end position="14"/>
    </location>
</feature>
<keyword evidence="7" id="KW-0406">Ion transport</keyword>
<evidence type="ECO:0000256" key="4">
    <source>
        <dbReference type="ARBA" id="ARBA00022475"/>
    </source>
</evidence>
<feature type="transmembrane region" description="Helical" evidence="11">
    <location>
        <begin position="293"/>
        <end position="320"/>
    </location>
</feature>
<evidence type="ECO:0000256" key="7">
    <source>
        <dbReference type="ARBA" id="ARBA00023065"/>
    </source>
</evidence>
<dbReference type="EMBL" id="JACHHT010000004">
    <property type="protein sequence ID" value="MBB6523646.1"/>
    <property type="molecule type" value="Genomic_DNA"/>
</dbReference>
<protein>
    <recommendedName>
        <fullName evidence="9">Multidrug-efflux transporter</fullName>
    </recommendedName>
</protein>
<feature type="transmembrane region" description="Helical" evidence="11">
    <location>
        <begin position="179"/>
        <end position="203"/>
    </location>
</feature>
<evidence type="ECO:0000256" key="8">
    <source>
        <dbReference type="ARBA" id="ARBA00023136"/>
    </source>
</evidence>
<dbReference type="RefSeq" id="WP_166843345.1">
    <property type="nucleotide sequence ID" value="NZ_JAAONY010000004.1"/>
</dbReference>
<evidence type="ECO:0000256" key="1">
    <source>
        <dbReference type="ARBA" id="ARBA00004429"/>
    </source>
</evidence>
<evidence type="ECO:0000256" key="6">
    <source>
        <dbReference type="ARBA" id="ARBA00022989"/>
    </source>
</evidence>
<feature type="transmembrane region" description="Helical" evidence="11">
    <location>
        <begin position="267"/>
        <end position="287"/>
    </location>
</feature>
<feature type="transmembrane region" description="Helical" evidence="11">
    <location>
        <begin position="436"/>
        <end position="457"/>
    </location>
</feature>
<feature type="transmembrane region" description="Helical" evidence="11">
    <location>
        <begin position="340"/>
        <end position="359"/>
    </location>
</feature>
<dbReference type="GO" id="GO:0006811">
    <property type="term" value="P:monoatomic ion transport"/>
    <property type="evidence" value="ECO:0007669"/>
    <property type="project" value="UniProtKB-KW"/>
</dbReference>
<dbReference type="PANTHER" id="PTHR43298:SF2">
    <property type="entry name" value="FMN_FAD EXPORTER YEEO-RELATED"/>
    <property type="match status" value="1"/>
</dbReference>
<evidence type="ECO:0000313" key="13">
    <source>
        <dbReference type="Proteomes" id="UP000528457"/>
    </source>
</evidence>
<evidence type="ECO:0000256" key="10">
    <source>
        <dbReference type="SAM" id="MobiDB-lite"/>
    </source>
</evidence>
<evidence type="ECO:0000256" key="9">
    <source>
        <dbReference type="ARBA" id="ARBA00031636"/>
    </source>
</evidence>
<feature type="transmembrane region" description="Helical" evidence="11">
    <location>
        <begin position="407"/>
        <end position="430"/>
    </location>
</feature>
<evidence type="ECO:0000256" key="11">
    <source>
        <dbReference type="SAM" id="Phobius"/>
    </source>
</evidence>
<dbReference type="NCBIfam" id="TIGR00797">
    <property type="entry name" value="matE"/>
    <property type="match status" value="1"/>
</dbReference>
<dbReference type="GO" id="GO:0042910">
    <property type="term" value="F:xenobiotic transmembrane transporter activity"/>
    <property type="evidence" value="ECO:0007669"/>
    <property type="project" value="InterPro"/>
</dbReference>
<reference evidence="12 13" key="1">
    <citation type="submission" date="2020-08" db="EMBL/GenBank/DDBJ databases">
        <title>Genomic Encyclopedia of Type Strains, Phase IV (KMG-IV): sequencing the most valuable type-strain genomes for metagenomic binning, comparative biology and taxonomic classification.</title>
        <authorList>
            <person name="Goeker M."/>
        </authorList>
    </citation>
    <scope>NUCLEOTIDE SEQUENCE [LARGE SCALE GENOMIC DNA]</scope>
    <source>
        <strain evidence="12 13">DSM 22368</strain>
    </source>
</reference>
<evidence type="ECO:0000256" key="3">
    <source>
        <dbReference type="ARBA" id="ARBA00022449"/>
    </source>
</evidence>
<evidence type="ECO:0000256" key="5">
    <source>
        <dbReference type="ARBA" id="ARBA00022692"/>
    </source>
</evidence>
<comment type="caution">
    <text evidence="12">The sequence shown here is derived from an EMBL/GenBank/DDBJ whole genome shotgun (WGS) entry which is preliminary data.</text>
</comment>
<dbReference type="GO" id="GO:0015297">
    <property type="term" value="F:antiporter activity"/>
    <property type="evidence" value="ECO:0007669"/>
    <property type="project" value="UniProtKB-KW"/>
</dbReference>
<evidence type="ECO:0000256" key="2">
    <source>
        <dbReference type="ARBA" id="ARBA00022448"/>
    </source>
</evidence>
<keyword evidence="3" id="KW-0050">Antiport</keyword>
<name>A0A7X0JY97_9GAMM</name>
<feature type="transmembrane region" description="Helical" evidence="11">
    <location>
        <begin position="371"/>
        <end position="395"/>
    </location>
</feature>
<sequence length="469" mass="50449">MDAEASQAQQQPNSESKRKGNNTGEKQHPPSILGLALPSISLFLIFNLVNLAVIKIVATLGTAEVAAVTTGSRIFFIVYAGIMGLSAGATALIAHAWGAKKPQEAALLTSLSVKLGIALSIVTSLIFMYLVPQLADVFQLTGPAKEATIDYVRFSSAFNANFAIIVLITSALRATGDGWVPLYITAFCNALFLPFCAALTYGWPLLNVPELGIRGTALGGGIAYVIGSILTWILWRRHCLQLPYQSSNLKQDWQAVKKLWHISYPAIAEQLVIQIALFLFLTVVATYSTEAFAAYGVGLGILSITIVIGAGFGVAASALVGQELGAGNPDRAIGIGYRTLFWAVLTMTIMGALTIYFATPLASFMVNDPEVIRLTAVFLFMLGISQPLMAVDFALGGALRGAGDTRFPLLSTFSGFLLTRMAVALLFKFLGLSVEWIFGALIADYIVKAVLIFYRFYSKVWLRPHMPGN</sequence>
<evidence type="ECO:0000313" key="12">
    <source>
        <dbReference type="EMBL" id="MBB6523646.1"/>
    </source>
</evidence>
<dbReference type="GO" id="GO:0005886">
    <property type="term" value="C:plasma membrane"/>
    <property type="evidence" value="ECO:0007669"/>
    <property type="project" value="UniProtKB-SubCell"/>
</dbReference>
<feature type="transmembrane region" description="Helical" evidence="11">
    <location>
        <begin position="215"/>
        <end position="235"/>
    </location>
</feature>
<dbReference type="Proteomes" id="UP000528457">
    <property type="component" value="Unassembled WGS sequence"/>
</dbReference>
<gene>
    <name evidence="12" type="ORF">HNR48_003960</name>
</gene>
<dbReference type="InterPro" id="IPR002528">
    <property type="entry name" value="MATE_fam"/>
</dbReference>
<dbReference type="InterPro" id="IPR050222">
    <property type="entry name" value="MATE_MdtK"/>
</dbReference>
<keyword evidence="2" id="KW-0813">Transport</keyword>
<feature type="transmembrane region" description="Helical" evidence="11">
    <location>
        <begin position="74"/>
        <end position="94"/>
    </location>
</feature>
<keyword evidence="6 11" id="KW-1133">Transmembrane helix</keyword>